<protein>
    <submittedName>
        <fullName evidence="1">Uncharacterized protein</fullName>
    </submittedName>
</protein>
<dbReference type="RefSeq" id="WP_379153625.1">
    <property type="nucleotide sequence ID" value="NZ_JBHSRJ010000004.1"/>
</dbReference>
<keyword evidence="2" id="KW-1185">Reference proteome</keyword>
<organism evidence="1 2">
    <name type="scientific">Nocardioides hankookensis</name>
    <dbReference type="NCBI Taxonomy" id="443157"/>
    <lineage>
        <taxon>Bacteria</taxon>
        <taxon>Bacillati</taxon>
        <taxon>Actinomycetota</taxon>
        <taxon>Actinomycetes</taxon>
        <taxon>Propionibacteriales</taxon>
        <taxon>Nocardioidaceae</taxon>
        <taxon>Nocardioides</taxon>
    </lineage>
</organism>
<dbReference type="EMBL" id="JBHSRJ010000004">
    <property type="protein sequence ID" value="MFC6043511.1"/>
    <property type="molecule type" value="Genomic_DNA"/>
</dbReference>
<evidence type="ECO:0000313" key="2">
    <source>
        <dbReference type="Proteomes" id="UP001596135"/>
    </source>
</evidence>
<proteinExistence type="predicted"/>
<dbReference type="Proteomes" id="UP001596135">
    <property type="component" value="Unassembled WGS sequence"/>
</dbReference>
<comment type="caution">
    <text evidence="1">The sequence shown here is derived from an EMBL/GenBank/DDBJ whole genome shotgun (WGS) entry which is preliminary data.</text>
</comment>
<accession>A0ABW1LIV6</accession>
<gene>
    <name evidence="1" type="ORF">ACFPYL_10520</name>
</gene>
<evidence type="ECO:0000313" key="1">
    <source>
        <dbReference type="EMBL" id="MFC6043511.1"/>
    </source>
</evidence>
<reference evidence="2" key="1">
    <citation type="journal article" date="2019" name="Int. J. Syst. Evol. Microbiol.">
        <title>The Global Catalogue of Microorganisms (GCM) 10K type strain sequencing project: providing services to taxonomists for standard genome sequencing and annotation.</title>
        <authorList>
            <consortium name="The Broad Institute Genomics Platform"/>
            <consortium name="The Broad Institute Genome Sequencing Center for Infectious Disease"/>
            <person name="Wu L."/>
            <person name="Ma J."/>
        </authorList>
    </citation>
    <scope>NUCLEOTIDE SEQUENCE [LARGE SCALE GENOMIC DNA]</scope>
    <source>
        <strain evidence="2">CCUG 54522</strain>
    </source>
</reference>
<name>A0ABW1LIV6_9ACTN</name>
<sequence>MTAPRLAYDDLASPAEMNADCLAAQAALTGPLTAAASRLSQEQTKRAEIEVPAAAARLAAAIYGDA</sequence>